<dbReference type="AlphaFoldDB" id="A0A183KXN9"/>
<sequence length="44" mass="5200">MLSDGFDPIPPSFTVRNVTTWRIESSREQQFFQDYRYTLLTGAK</sequence>
<dbReference type="WBParaSite" id="SCUD_0001983801-mRNA-1">
    <property type="protein sequence ID" value="SCUD_0001983801-mRNA-1"/>
    <property type="gene ID" value="SCUD_0001983801"/>
</dbReference>
<dbReference type="EMBL" id="UZAK01043209">
    <property type="protein sequence ID" value="VDP70394.1"/>
    <property type="molecule type" value="Genomic_DNA"/>
</dbReference>
<reference evidence="1 2" key="2">
    <citation type="submission" date="2018-11" db="EMBL/GenBank/DDBJ databases">
        <authorList>
            <consortium name="Pathogen Informatics"/>
        </authorList>
    </citation>
    <scope>NUCLEOTIDE SEQUENCE [LARGE SCALE GENOMIC DNA]</scope>
    <source>
        <strain evidence="1">Dakar</strain>
        <strain evidence="2">Dakar, Senegal</strain>
    </source>
</reference>
<name>A0A183KXN9_9TREM</name>
<evidence type="ECO:0000313" key="3">
    <source>
        <dbReference type="WBParaSite" id="SCUD_0001983801-mRNA-1"/>
    </source>
</evidence>
<accession>A0A183KXN9</accession>
<gene>
    <name evidence="1" type="ORF">SCUD_LOCUS19835</name>
</gene>
<proteinExistence type="predicted"/>
<keyword evidence="2" id="KW-1185">Reference proteome</keyword>
<evidence type="ECO:0000313" key="1">
    <source>
        <dbReference type="EMBL" id="VDP70394.1"/>
    </source>
</evidence>
<protein>
    <submittedName>
        <fullName evidence="3">CUB domain-containing protein</fullName>
    </submittedName>
</protein>
<evidence type="ECO:0000313" key="2">
    <source>
        <dbReference type="Proteomes" id="UP000279833"/>
    </source>
</evidence>
<reference evidence="3" key="1">
    <citation type="submission" date="2016-06" db="UniProtKB">
        <authorList>
            <consortium name="WormBaseParasite"/>
        </authorList>
    </citation>
    <scope>IDENTIFICATION</scope>
</reference>
<dbReference type="Proteomes" id="UP000279833">
    <property type="component" value="Unassembled WGS sequence"/>
</dbReference>
<organism evidence="3">
    <name type="scientific">Schistosoma curassoni</name>
    <dbReference type="NCBI Taxonomy" id="6186"/>
    <lineage>
        <taxon>Eukaryota</taxon>
        <taxon>Metazoa</taxon>
        <taxon>Spiralia</taxon>
        <taxon>Lophotrochozoa</taxon>
        <taxon>Platyhelminthes</taxon>
        <taxon>Trematoda</taxon>
        <taxon>Digenea</taxon>
        <taxon>Strigeidida</taxon>
        <taxon>Schistosomatoidea</taxon>
        <taxon>Schistosomatidae</taxon>
        <taxon>Schistosoma</taxon>
    </lineage>
</organism>